<dbReference type="AlphaFoldDB" id="A0A1A8X090"/>
<evidence type="ECO:0000313" key="1">
    <source>
        <dbReference type="EMBL" id="SBS97090.1"/>
    </source>
</evidence>
<name>A0A1A8X090_PLAOA</name>
<evidence type="ECO:0000313" key="2">
    <source>
        <dbReference type="Proteomes" id="UP000078546"/>
    </source>
</evidence>
<proteinExistence type="predicted"/>
<accession>A0A1A8X090</accession>
<dbReference type="EMBL" id="FLQV01000656">
    <property type="protein sequence ID" value="SBS97090.1"/>
    <property type="molecule type" value="Genomic_DNA"/>
</dbReference>
<protein>
    <submittedName>
        <fullName evidence="1">Uncharacterized protein</fullName>
    </submittedName>
</protein>
<organism evidence="1 2">
    <name type="scientific">Plasmodium ovale curtisi</name>
    <dbReference type="NCBI Taxonomy" id="864141"/>
    <lineage>
        <taxon>Eukaryota</taxon>
        <taxon>Sar</taxon>
        <taxon>Alveolata</taxon>
        <taxon>Apicomplexa</taxon>
        <taxon>Aconoidasida</taxon>
        <taxon>Haemosporida</taxon>
        <taxon>Plasmodiidae</taxon>
        <taxon>Plasmodium</taxon>
        <taxon>Plasmodium (Plasmodium)</taxon>
    </lineage>
</organism>
<sequence length="108" mass="12627">MRGERWGERSLDKRPVRSLANWRTLHHIRIIMGKNFLHSNMAHMAIFKVQGVKAIVKMGKKLKMKGKGKGKIKLLLNEETSHDNKENEEVIIWDGEKIMQIFSAHPWL</sequence>
<reference evidence="2" key="1">
    <citation type="submission" date="2016-05" db="EMBL/GenBank/DDBJ databases">
        <authorList>
            <person name="Naeem Raeece"/>
        </authorList>
    </citation>
    <scope>NUCLEOTIDE SEQUENCE [LARGE SCALE GENOMIC DNA]</scope>
</reference>
<dbReference type="Proteomes" id="UP000078546">
    <property type="component" value="Unassembled WGS sequence"/>
</dbReference>
<gene>
    <name evidence="1" type="ORF">POVCU1_035670</name>
</gene>